<evidence type="ECO:0000313" key="1">
    <source>
        <dbReference type="EMBL" id="GAP83279.1"/>
    </source>
</evidence>
<dbReference type="EMBL" id="DF977449">
    <property type="protein sequence ID" value="GAP83279.1"/>
    <property type="molecule type" value="Genomic_DNA"/>
</dbReference>
<gene>
    <name evidence="1" type="ORF">SAMD00023353_0403040</name>
</gene>
<protein>
    <submittedName>
        <fullName evidence="1">Uncharacterized protein</fullName>
    </submittedName>
</protein>
<dbReference type="AlphaFoldDB" id="A0A1S7UJ70"/>
<sequence>MCIATFLMCNKYTHIRAYRIDRCDMAVKGTALPRTEIVPVTLLTYVRRQGNCGDVPIIGIPVEIAYPDSSASPDGTYSCPYICH</sequence>
<organism evidence="1">
    <name type="scientific">Rosellinia necatrix</name>
    <name type="common">White root-rot fungus</name>
    <dbReference type="NCBI Taxonomy" id="77044"/>
    <lineage>
        <taxon>Eukaryota</taxon>
        <taxon>Fungi</taxon>
        <taxon>Dikarya</taxon>
        <taxon>Ascomycota</taxon>
        <taxon>Pezizomycotina</taxon>
        <taxon>Sordariomycetes</taxon>
        <taxon>Xylariomycetidae</taxon>
        <taxon>Xylariales</taxon>
        <taxon>Xylariaceae</taxon>
        <taxon>Rosellinia</taxon>
    </lineage>
</organism>
<proteinExistence type="predicted"/>
<name>A0A1S7UJ70_ROSNE</name>
<keyword evidence="2" id="KW-1185">Reference proteome</keyword>
<dbReference type="Proteomes" id="UP000054516">
    <property type="component" value="Unassembled WGS sequence"/>
</dbReference>
<accession>A0A1S7UJ70</accession>
<evidence type="ECO:0000313" key="2">
    <source>
        <dbReference type="Proteomes" id="UP000054516"/>
    </source>
</evidence>
<reference evidence="1" key="1">
    <citation type="submission" date="2016-03" db="EMBL/GenBank/DDBJ databases">
        <title>Draft genome sequence of Rosellinia necatrix.</title>
        <authorList>
            <person name="Kanematsu S."/>
        </authorList>
    </citation>
    <scope>NUCLEOTIDE SEQUENCE [LARGE SCALE GENOMIC DNA]</scope>
    <source>
        <strain evidence="1">W97</strain>
    </source>
</reference>